<name>A0ABR3M0H7_9TELE</name>
<dbReference type="InterPro" id="IPR026507">
    <property type="entry name" value="PIRC1/2"/>
</dbReference>
<accession>A0ABR3M0H7</accession>
<comment type="subcellular location">
    <subcellularLocation>
        <location evidence="1">Cytoplasm</location>
        <location evidence="1">Cytoskeleton</location>
        <location evidence="1">Cilium axoneme</location>
    </subcellularLocation>
</comment>
<comment type="caution">
    <text evidence="6">The sequence shown here is derived from an EMBL/GenBank/DDBJ whole genome shotgun (WGS) entry which is preliminary data.</text>
</comment>
<evidence type="ECO:0000256" key="2">
    <source>
        <dbReference type="ARBA" id="ARBA00022490"/>
    </source>
</evidence>
<evidence type="ECO:0000256" key="1">
    <source>
        <dbReference type="ARBA" id="ARBA00004430"/>
    </source>
</evidence>
<proteinExistence type="predicted"/>
<evidence type="ECO:0000256" key="4">
    <source>
        <dbReference type="ARBA" id="ARBA00023273"/>
    </source>
</evidence>
<dbReference type="Proteomes" id="UP001558613">
    <property type="component" value="Unassembled WGS sequence"/>
</dbReference>
<keyword evidence="7" id="KW-1185">Reference proteome</keyword>
<evidence type="ECO:0000313" key="7">
    <source>
        <dbReference type="Proteomes" id="UP001558613"/>
    </source>
</evidence>
<evidence type="ECO:0000256" key="5">
    <source>
        <dbReference type="SAM" id="MobiDB-lite"/>
    </source>
</evidence>
<keyword evidence="2" id="KW-0963">Cytoplasm</keyword>
<keyword evidence="3" id="KW-0206">Cytoskeleton</keyword>
<reference evidence="6 7" key="1">
    <citation type="submission" date="2023-09" db="EMBL/GenBank/DDBJ databases">
        <authorList>
            <person name="Wang M."/>
        </authorList>
    </citation>
    <scope>NUCLEOTIDE SEQUENCE [LARGE SCALE GENOMIC DNA]</scope>
    <source>
        <strain evidence="6">GT-2023</strain>
        <tissue evidence="6">Liver</tissue>
    </source>
</reference>
<sequence>MYKTTSSDYGARSPTFESSPCSYHPISQTFSQHLGFSVEIAITEEIVFLSLLGTENHDHNTTIRNVKLGEPG</sequence>
<evidence type="ECO:0000313" key="6">
    <source>
        <dbReference type="EMBL" id="KAL1257208.1"/>
    </source>
</evidence>
<organism evidence="6 7">
    <name type="scientific">Cirrhinus molitorella</name>
    <name type="common">mud carp</name>
    <dbReference type="NCBI Taxonomy" id="172907"/>
    <lineage>
        <taxon>Eukaryota</taxon>
        <taxon>Metazoa</taxon>
        <taxon>Chordata</taxon>
        <taxon>Craniata</taxon>
        <taxon>Vertebrata</taxon>
        <taxon>Euteleostomi</taxon>
        <taxon>Actinopterygii</taxon>
        <taxon>Neopterygii</taxon>
        <taxon>Teleostei</taxon>
        <taxon>Ostariophysi</taxon>
        <taxon>Cypriniformes</taxon>
        <taxon>Cyprinidae</taxon>
        <taxon>Labeoninae</taxon>
        <taxon>Labeonini</taxon>
        <taxon>Cirrhinus</taxon>
    </lineage>
</organism>
<feature type="region of interest" description="Disordered" evidence="5">
    <location>
        <begin position="1"/>
        <end position="20"/>
    </location>
</feature>
<keyword evidence="4" id="KW-0966">Cell projection</keyword>
<dbReference type="Pfam" id="PF14892">
    <property type="entry name" value="PIRC1_2"/>
    <property type="match status" value="1"/>
</dbReference>
<protein>
    <submittedName>
        <fullName evidence="6">Uncharacterized protein</fullName>
    </submittedName>
</protein>
<dbReference type="EMBL" id="JAYMGO010000018">
    <property type="protein sequence ID" value="KAL1257208.1"/>
    <property type="molecule type" value="Genomic_DNA"/>
</dbReference>
<evidence type="ECO:0000256" key="3">
    <source>
        <dbReference type="ARBA" id="ARBA00023212"/>
    </source>
</evidence>
<gene>
    <name evidence="6" type="ORF">QQF64_012753</name>
</gene>